<dbReference type="EMBL" id="JADOEL010000009">
    <property type="protein sequence ID" value="MBF8178384.1"/>
    <property type="molecule type" value="Genomic_DNA"/>
</dbReference>
<dbReference type="SUPFAM" id="SSF47413">
    <property type="entry name" value="lambda repressor-like DNA-binding domains"/>
    <property type="match status" value="1"/>
</dbReference>
<organism evidence="3 4">
    <name type="scientific">Herminiimonas contaminans</name>
    <dbReference type="NCBI Taxonomy" id="1111140"/>
    <lineage>
        <taxon>Bacteria</taxon>
        <taxon>Pseudomonadati</taxon>
        <taxon>Pseudomonadota</taxon>
        <taxon>Betaproteobacteria</taxon>
        <taxon>Burkholderiales</taxon>
        <taxon>Oxalobacteraceae</taxon>
        <taxon>Herminiimonas</taxon>
    </lineage>
</organism>
<dbReference type="PROSITE" id="PS50943">
    <property type="entry name" value="HTH_CROC1"/>
    <property type="match status" value="1"/>
</dbReference>
<gene>
    <name evidence="3" type="ORF">IXC47_11890</name>
</gene>
<evidence type="ECO:0000256" key="1">
    <source>
        <dbReference type="SAM" id="MobiDB-lite"/>
    </source>
</evidence>
<dbReference type="CDD" id="cd00093">
    <property type="entry name" value="HTH_XRE"/>
    <property type="match status" value="1"/>
</dbReference>
<proteinExistence type="predicted"/>
<feature type="region of interest" description="Disordered" evidence="1">
    <location>
        <begin position="81"/>
        <end position="105"/>
    </location>
</feature>
<evidence type="ECO:0000313" key="3">
    <source>
        <dbReference type="EMBL" id="MBF8178384.1"/>
    </source>
</evidence>
<comment type="caution">
    <text evidence="3">The sequence shown here is derived from an EMBL/GenBank/DDBJ whole genome shotgun (WGS) entry which is preliminary data.</text>
</comment>
<dbReference type="InterPro" id="IPR010982">
    <property type="entry name" value="Lambda_DNA-bd_dom_sf"/>
</dbReference>
<dbReference type="RefSeq" id="WP_195875818.1">
    <property type="nucleotide sequence ID" value="NZ_JADOEL010000009.1"/>
</dbReference>
<protein>
    <submittedName>
        <fullName evidence="3">Helix-turn-helix transcriptional regulator</fullName>
    </submittedName>
</protein>
<dbReference type="InterPro" id="IPR001387">
    <property type="entry name" value="Cro/C1-type_HTH"/>
</dbReference>
<sequence>MPTIEEKSAFTKRLRLALRRSQEAVEGATELAIQFSLRYDGTAISPQTAHKWLSGRSVPTEDKLVTLANWLNVDKHWLHYGPSPEKSESSSKAAGKKSSVHAPSKEAVTLAQKIQALPPHQRYLIEELVTQFQE</sequence>
<evidence type="ECO:0000313" key="4">
    <source>
        <dbReference type="Proteomes" id="UP000657372"/>
    </source>
</evidence>
<dbReference type="Proteomes" id="UP000657372">
    <property type="component" value="Unassembled WGS sequence"/>
</dbReference>
<keyword evidence="4" id="KW-1185">Reference proteome</keyword>
<dbReference type="Gene3D" id="1.10.260.40">
    <property type="entry name" value="lambda repressor-like DNA-binding domains"/>
    <property type="match status" value="1"/>
</dbReference>
<reference evidence="3 4" key="1">
    <citation type="submission" date="2020-11" db="EMBL/GenBank/DDBJ databases">
        <title>WGS of Herminiimonas contaminans strain Marseille-Q4544 isolated from planarians Schmidtea mediterranea.</title>
        <authorList>
            <person name="Kangale L."/>
        </authorList>
    </citation>
    <scope>NUCLEOTIDE SEQUENCE [LARGE SCALE GENOMIC DNA]</scope>
    <source>
        <strain evidence="3 4">Marseille-Q4544</strain>
    </source>
</reference>
<evidence type="ECO:0000259" key="2">
    <source>
        <dbReference type="PROSITE" id="PS50943"/>
    </source>
</evidence>
<name>A0ABS0EUF7_9BURK</name>
<feature type="domain" description="HTH cro/C1-type" evidence="2">
    <location>
        <begin position="44"/>
        <end position="78"/>
    </location>
</feature>
<accession>A0ABS0EUF7</accession>